<evidence type="ECO:0000259" key="3">
    <source>
        <dbReference type="Pfam" id="PF00882"/>
    </source>
</evidence>
<dbReference type="AlphaFoldDB" id="A0A0U3GU40"/>
<keyword evidence="2" id="KW-0732">Signal</keyword>
<dbReference type="Pfam" id="PF00882">
    <property type="entry name" value="Zn_dep_PLPC"/>
    <property type="match status" value="1"/>
</dbReference>
<dbReference type="Proteomes" id="UP000069015">
    <property type="component" value="Chromosome 1"/>
</dbReference>
<evidence type="ECO:0000256" key="2">
    <source>
        <dbReference type="SAM" id="SignalP"/>
    </source>
</evidence>
<evidence type="ECO:0000313" key="5">
    <source>
        <dbReference type="Proteomes" id="UP000069015"/>
    </source>
</evidence>
<reference evidence="4 5" key="1">
    <citation type="submission" date="2015-12" db="EMBL/GenBank/DDBJ databases">
        <title>Complete genome sequence of Pseudoalteromonas rubra SCSIO 6842, harboring a conjugative plasmid.</title>
        <authorList>
            <person name="Li B."/>
            <person name="Wang X."/>
        </authorList>
    </citation>
    <scope>NUCLEOTIDE SEQUENCE [LARGE SCALE GENOMIC DNA]</scope>
    <source>
        <strain evidence="4 5">SCSIO 6842</strain>
    </source>
</reference>
<dbReference type="InterPro" id="IPR029002">
    <property type="entry name" value="PLPC/GPLD1"/>
</dbReference>
<dbReference type="KEGG" id="prr:AT705_06800"/>
<protein>
    <recommendedName>
        <fullName evidence="3">Phospholipase C/D domain-containing protein</fullName>
    </recommendedName>
</protein>
<organism evidence="4 5">
    <name type="scientific">Pseudoalteromonas rubra</name>
    <dbReference type="NCBI Taxonomy" id="43658"/>
    <lineage>
        <taxon>Bacteria</taxon>
        <taxon>Pseudomonadati</taxon>
        <taxon>Pseudomonadota</taxon>
        <taxon>Gammaproteobacteria</taxon>
        <taxon>Alteromonadales</taxon>
        <taxon>Pseudoalteromonadaceae</taxon>
        <taxon>Pseudoalteromonas</taxon>
    </lineage>
</organism>
<accession>A0A0U3GU40</accession>
<proteinExistence type="predicted"/>
<keyword evidence="1" id="KW-0175">Coiled coil</keyword>
<gene>
    <name evidence="4" type="ORF">AT705_06800</name>
</gene>
<feature type="chain" id="PRO_5006839149" description="Phospholipase C/D domain-containing protein" evidence="2">
    <location>
        <begin position="21"/>
        <end position="748"/>
    </location>
</feature>
<name>A0A0U3GU40_9GAMM</name>
<evidence type="ECO:0000256" key="1">
    <source>
        <dbReference type="SAM" id="Coils"/>
    </source>
</evidence>
<evidence type="ECO:0000313" key="4">
    <source>
        <dbReference type="EMBL" id="ALU42691.1"/>
    </source>
</evidence>
<dbReference type="EMBL" id="CP013611">
    <property type="protein sequence ID" value="ALU42691.1"/>
    <property type="molecule type" value="Genomic_DNA"/>
</dbReference>
<feature type="signal peptide" evidence="2">
    <location>
        <begin position="1"/>
        <end position="20"/>
    </location>
</feature>
<dbReference type="RefSeq" id="WP_058796019.1">
    <property type="nucleotide sequence ID" value="NZ_CP013611.1"/>
</dbReference>
<sequence length="748" mass="84245">MKFFKFLFFLSALVSNMVAAFELKTHMYVGKEVINDLRDHKVSIPPYGDFAVNKDLASAILANQNLYLLGTNGPDVLPDFIGGQVTVHAGTGWNSNQWLTYLSTKPDGISSSEWSAFYSGYLSHAASDVFAHTYVNSYAGDAFDLGDSDAFAVEIRHKLLEMYISKYQPYSLQASSVLNVSSNQIKAIKEKLLDNDGVSAQYKKSTFSKHLQSMKAFEDEAAEQAKPLGILKRTLESWINISKQRQKYYNDLIAAYEKGGAEREEQQRNISRLEEEIKELNRGNIGNYVVCELLPFSPSAFCPSFDDPFRNCKDADEYRKEQERKGLCLWSDDHARRIVDELKKKEDELARLKSELKSIWDSNPELKKTAKALGIKELSKNEAVQALALVTTALALGYELDVKAIALDAAYSQFFKYSVEKAGEAYISANISTAKLIADGKNYTVSAKPITEWLACYGPIYTGDPIGTVTPHMCDAAKKLKNLQSQLSESLKDLAKDHNGLASIYSQYNQIKKDINALSERIGKHVVKEILNDDQEKMLRWISNPPSDDVINNAFKMDGLNKKLLLIPDVSERIKGDMHLKNGKFSPQEFAPVYNAIQLSKLALLGKSELNRLARKAGVDIRHVPNSNIMLGWIASLDGNHAWMERSPKLPRQHGHEDQKRDYERQYSVRPFYFWGAEAARDQIFLRIFKGPLAPGLVAADTIGESNILPDYYKIRNCHESAFQLDQTHFERCLPIAAWLIPILSVIN</sequence>
<feature type="domain" description="Phospholipase C/D" evidence="3">
    <location>
        <begin position="25"/>
        <end position="140"/>
    </location>
</feature>
<feature type="coiled-coil region" evidence="1">
    <location>
        <begin position="256"/>
        <end position="283"/>
    </location>
</feature>